<dbReference type="GO" id="GO:0016973">
    <property type="term" value="P:poly(A)+ mRNA export from nucleus"/>
    <property type="evidence" value="ECO:0007669"/>
    <property type="project" value="TreeGrafter"/>
</dbReference>
<keyword evidence="6" id="KW-1185">Reference proteome</keyword>
<comment type="similarity">
    <text evidence="2 4">Belongs to the nucleoporin interacting component (NIC) family.</text>
</comment>
<dbReference type="GO" id="GO:0017056">
    <property type="term" value="F:structural constituent of nuclear pore"/>
    <property type="evidence" value="ECO:0007669"/>
    <property type="project" value="InterPro"/>
</dbReference>
<dbReference type="PANTHER" id="PTHR11225">
    <property type="entry name" value="NUCLEAR PORE COMPLEX PROTEIN NUP93 NUCLEOPORIN NUP93 DEAD EYE PROTEIN"/>
    <property type="match status" value="1"/>
</dbReference>
<keyword evidence="4" id="KW-0509">mRNA transport</keyword>
<dbReference type="Gramene" id="TRITD4Bv1G093000.15">
    <property type="protein sequence ID" value="TRITD4Bv1G093000.15"/>
    <property type="gene ID" value="TRITD4Bv1G093000"/>
</dbReference>
<protein>
    <recommendedName>
        <fullName evidence="4">Nuclear pore protein</fullName>
    </recommendedName>
</protein>
<dbReference type="InterPro" id="IPR007231">
    <property type="entry name" value="Nucleoporin_int_Nup93/Nic96"/>
</dbReference>
<gene>
    <name evidence="5" type="ORF">TRITD_4Bv1G093000</name>
</gene>
<evidence type="ECO:0000313" key="5">
    <source>
        <dbReference type="EMBL" id="VAI05443.1"/>
    </source>
</evidence>
<evidence type="ECO:0000256" key="2">
    <source>
        <dbReference type="ARBA" id="ARBA00010186"/>
    </source>
</evidence>
<evidence type="ECO:0000256" key="1">
    <source>
        <dbReference type="ARBA" id="ARBA00004259"/>
    </source>
</evidence>
<accession>A0A9R0T1J4</accession>
<keyword evidence="4" id="KW-0813">Transport</keyword>
<organism evidence="5 6">
    <name type="scientific">Triticum turgidum subsp. durum</name>
    <name type="common">Durum wheat</name>
    <name type="synonym">Triticum durum</name>
    <dbReference type="NCBI Taxonomy" id="4567"/>
    <lineage>
        <taxon>Eukaryota</taxon>
        <taxon>Viridiplantae</taxon>
        <taxon>Streptophyta</taxon>
        <taxon>Embryophyta</taxon>
        <taxon>Tracheophyta</taxon>
        <taxon>Spermatophyta</taxon>
        <taxon>Magnoliopsida</taxon>
        <taxon>Liliopsida</taxon>
        <taxon>Poales</taxon>
        <taxon>Poaceae</taxon>
        <taxon>BOP clade</taxon>
        <taxon>Pooideae</taxon>
        <taxon>Triticodae</taxon>
        <taxon>Triticeae</taxon>
        <taxon>Triticinae</taxon>
        <taxon>Triticum</taxon>
    </lineage>
</organism>
<proteinExistence type="inferred from homology"/>
<dbReference type="GO" id="GO:0005643">
    <property type="term" value="C:nuclear pore"/>
    <property type="evidence" value="ECO:0007669"/>
    <property type="project" value="UniProtKB-SubCell"/>
</dbReference>
<keyword evidence="4" id="KW-0811">Translocation</keyword>
<keyword evidence="4" id="KW-0906">Nuclear pore complex</keyword>
<evidence type="ECO:0000256" key="3">
    <source>
        <dbReference type="ARBA" id="ARBA00023242"/>
    </source>
</evidence>
<dbReference type="GO" id="GO:0006606">
    <property type="term" value="P:protein import into nucleus"/>
    <property type="evidence" value="ECO:0007669"/>
    <property type="project" value="TreeGrafter"/>
</dbReference>
<dbReference type="Proteomes" id="UP000324705">
    <property type="component" value="Chromosome 4B"/>
</dbReference>
<sequence length="145" mass="16473">MQKVWHLIQALVGEGLTHRNVSTKMSLVVGARRHLEWGHEKYIIETINSQPALAALGGSVGNLQKIRAFLRVRLRDHGVLDFDASDLRRQPPVDTTWQQVYFACLICIKHRIKIVADIVFFLSSNGNIKTHESKLNRLNGKLPLE</sequence>
<dbReference type="AlphaFoldDB" id="A0A9R0T1J4"/>
<dbReference type="EMBL" id="LT934118">
    <property type="protein sequence ID" value="VAI05443.1"/>
    <property type="molecule type" value="Genomic_DNA"/>
</dbReference>
<evidence type="ECO:0000256" key="4">
    <source>
        <dbReference type="RuleBase" id="RU364035"/>
    </source>
</evidence>
<keyword evidence="3 4" id="KW-0539">Nucleus</keyword>
<dbReference type="Pfam" id="PF04097">
    <property type="entry name" value="Nic96"/>
    <property type="match status" value="1"/>
</dbReference>
<dbReference type="PANTHER" id="PTHR11225:SF4">
    <property type="entry name" value="NUCLEAR PORE COMPLEX PROTEIN NUP93"/>
    <property type="match status" value="1"/>
</dbReference>
<keyword evidence="4" id="KW-0472">Membrane</keyword>
<reference evidence="5 6" key="1">
    <citation type="submission" date="2017-09" db="EMBL/GenBank/DDBJ databases">
        <authorList>
            <consortium name="International Durum Wheat Genome Sequencing Consortium (IDWGSC)"/>
            <person name="Milanesi L."/>
        </authorList>
    </citation>
    <scope>NUCLEOTIDE SEQUENCE [LARGE SCALE GENOMIC DNA]</scope>
    <source>
        <strain evidence="6">cv. Svevo</strain>
    </source>
</reference>
<comment type="subcellular location">
    <subcellularLocation>
        <location evidence="1">Nucleus envelope</location>
    </subcellularLocation>
    <subcellularLocation>
        <location evidence="4">Nucleus</location>
        <location evidence="4">Nuclear pore complex</location>
    </subcellularLocation>
</comment>
<evidence type="ECO:0000313" key="6">
    <source>
        <dbReference type="Proteomes" id="UP000324705"/>
    </source>
</evidence>
<name>A0A9R0T1J4_TRITD</name>
<keyword evidence="4" id="KW-0653">Protein transport</keyword>